<organism evidence="1 3">
    <name type="scientific">Limosilactobacillus reuteri</name>
    <name type="common">Lactobacillus reuteri</name>
    <dbReference type="NCBI Taxonomy" id="1598"/>
    <lineage>
        <taxon>Bacteria</taxon>
        <taxon>Bacillati</taxon>
        <taxon>Bacillota</taxon>
        <taxon>Bacilli</taxon>
        <taxon>Lactobacillales</taxon>
        <taxon>Lactobacillaceae</taxon>
        <taxon>Limosilactobacillus</taxon>
    </lineage>
</organism>
<evidence type="ECO:0000313" key="4">
    <source>
        <dbReference type="Proteomes" id="UP000216681"/>
    </source>
</evidence>
<dbReference type="AlphaFoldDB" id="A0A1C2GFF1"/>
<dbReference type="RefSeq" id="WP_066035366.1">
    <property type="nucleotide sequence ID" value="NZ_JAJGUJ010000084.1"/>
</dbReference>
<dbReference type="EMBL" id="MCNS01000001">
    <property type="protein sequence ID" value="OCX50171.1"/>
    <property type="molecule type" value="Genomic_DNA"/>
</dbReference>
<evidence type="ECO:0000313" key="3">
    <source>
        <dbReference type="Proteomes" id="UP000095141"/>
    </source>
</evidence>
<reference evidence="1 3" key="1">
    <citation type="submission" date="2016-08" db="EMBL/GenBank/DDBJ databases">
        <title>Probiotic bacterium isolated from chicken gut.</title>
        <authorList>
            <person name="Levy J.L."/>
            <person name="Hassan H.M."/>
            <person name="Mendoza M.A."/>
        </authorList>
    </citation>
    <scope>NUCLEOTIDE SEQUENCE [LARGE SCALE GENOMIC DNA]</scope>
    <source>
        <strain evidence="1 3">P43</strain>
    </source>
</reference>
<comment type="caution">
    <text evidence="1">The sequence shown here is derived from an EMBL/GenBank/DDBJ whole genome shotgun (WGS) entry which is preliminary data.</text>
</comment>
<gene>
    <name evidence="1" type="ORF">BFD03_01175</name>
    <name evidence="2" type="ORF">CBG15_04275</name>
</gene>
<evidence type="ECO:0008006" key="5">
    <source>
        <dbReference type="Google" id="ProtNLM"/>
    </source>
</evidence>
<dbReference type="Proteomes" id="UP000216681">
    <property type="component" value="Unassembled WGS sequence"/>
</dbReference>
<accession>A0A1C2GFF1</accession>
<reference evidence="2 4" key="2">
    <citation type="submission" date="2017-05" db="EMBL/GenBank/DDBJ databases">
        <authorList>
            <person name="Lin X.B."/>
            <person name="Stothard P."/>
            <person name="Tasseva G."/>
            <person name="Walter J."/>
        </authorList>
    </citation>
    <scope>NUCLEOTIDE SEQUENCE [LARGE SCALE GENOMIC DNA]</scope>
    <source>
        <strain evidence="2 4">105n</strain>
    </source>
</reference>
<evidence type="ECO:0000313" key="2">
    <source>
        <dbReference type="EMBL" id="OYS94452.1"/>
    </source>
</evidence>
<dbReference type="EMBL" id="NGPX01000015">
    <property type="protein sequence ID" value="OYS94452.1"/>
    <property type="molecule type" value="Genomic_DNA"/>
</dbReference>
<evidence type="ECO:0000313" key="1">
    <source>
        <dbReference type="EMBL" id="OCX50171.1"/>
    </source>
</evidence>
<protein>
    <recommendedName>
        <fullName evidence="5">XRE family transcriptional regulator</fullName>
    </recommendedName>
</protein>
<reference evidence="2 4" key="3">
    <citation type="submission" date="2017-09" db="EMBL/GenBank/DDBJ databases">
        <title>Tripartite evolution among Lactobacillus johnsonii, Lactobacillus taiwanensis, Lactobacillus reuteri and their rodent host.</title>
        <authorList>
            <person name="Wang T."/>
            <person name="Knowles S."/>
            <person name="Cheng C."/>
        </authorList>
    </citation>
    <scope>NUCLEOTIDE SEQUENCE [LARGE SCALE GENOMIC DNA]</scope>
    <source>
        <strain evidence="2 4">105n</strain>
    </source>
</reference>
<proteinExistence type="predicted"/>
<name>A0A1C2GFF1_LIMRT</name>
<sequence>MSELSYKERLKVQLMRNRELGLEPSSQKAIAEKFGLSRVYVGTVIENHQHGPKADEWRKKFAAYAGMEEG</sequence>
<dbReference type="Proteomes" id="UP000095141">
    <property type="component" value="Unassembled WGS sequence"/>
</dbReference>